<evidence type="ECO:0000256" key="2">
    <source>
        <dbReference type="ARBA" id="ARBA00012438"/>
    </source>
</evidence>
<dbReference type="InterPro" id="IPR004358">
    <property type="entry name" value="Sig_transdc_His_kin-like_C"/>
</dbReference>
<keyword evidence="3" id="KW-0597">Phosphoprotein</keyword>
<dbReference type="FunFam" id="3.30.565.10:FF:000006">
    <property type="entry name" value="Sensor histidine kinase WalK"/>
    <property type="match status" value="1"/>
</dbReference>
<dbReference type="InterPro" id="IPR036097">
    <property type="entry name" value="HisK_dim/P_sf"/>
</dbReference>
<dbReference type="SUPFAM" id="SSF47384">
    <property type="entry name" value="Homodimeric domain of signal transducing histidine kinase"/>
    <property type="match status" value="1"/>
</dbReference>
<dbReference type="InterPro" id="IPR005467">
    <property type="entry name" value="His_kinase_dom"/>
</dbReference>
<feature type="domain" description="Histidine kinase" evidence="8">
    <location>
        <begin position="279"/>
        <end position="491"/>
    </location>
</feature>
<protein>
    <recommendedName>
        <fullName evidence="2">histidine kinase</fullName>
        <ecNumber evidence="2">2.7.13.3</ecNumber>
    </recommendedName>
</protein>
<dbReference type="OrthoDB" id="9813151at2"/>
<dbReference type="AlphaFoldDB" id="A0A1M5L2Q7"/>
<dbReference type="Proteomes" id="UP000184287">
    <property type="component" value="Unassembled WGS sequence"/>
</dbReference>
<dbReference type="PROSITE" id="PS50109">
    <property type="entry name" value="HIS_KIN"/>
    <property type="match status" value="1"/>
</dbReference>
<dbReference type="SMART" id="SM00387">
    <property type="entry name" value="HATPase_c"/>
    <property type="match status" value="1"/>
</dbReference>
<evidence type="ECO:0000259" key="9">
    <source>
        <dbReference type="PROSITE" id="PS50112"/>
    </source>
</evidence>
<dbReference type="Gene3D" id="1.10.287.130">
    <property type="match status" value="1"/>
</dbReference>
<evidence type="ECO:0000256" key="1">
    <source>
        <dbReference type="ARBA" id="ARBA00000085"/>
    </source>
</evidence>
<dbReference type="PANTHER" id="PTHR43711">
    <property type="entry name" value="TWO-COMPONENT HISTIDINE KINASE"/>
    <property type="match status" value="1"/>
</dbReference>
<dbReference type="GO" id="GO:0000155">
    <property type="term" value="F:phosphorelay sensor kinase activity"/>
    <property type="evidence" value="ECO:0007669"/>
    <property type="project" value="InterPro"/>
</dbReference>
<gene>
    <name evidence="10" type="ORF">SAMN04488522_106186</name>
</gene>
<organism evidence="10 11">
    <name type="scientific">Pedobacter caeni</name>
    <dbReference type="NCBI Taxonomy" id="288992"/>
    <lineage>
        <taxon>Bacteria</taxon>
        <taxon>Pseudomonadati</taxon>
        <taxon>Bacteroidota</taxon>
        <taxon>Sphingobacteriia</taxon>
        <taxon>Sphingobacteriales</taxon>
        <taxon>Sphingobacteriaceae</taxon>
        <taxon>Pedobacter</taxon>
    </lineage>
</organism>
<dbReference type="PRINTS" id="PR00344">
    <property type="entry name" value="BCTRLSENSOR"/>
</dbReference>
<dbReference type="InterPro" id="IPR013656">
    <property type="entry name" value="PAS_4"/>
</dbReference>
<evidence type="ECO:0000256" key="3">
    <source>
        <dbReference type="ARBA" id="ARBA00022553"/>
    </source>
</evidence>
<dbReference type="Pfam" id="PF02518">
    <property type="entry name" value="HATPase_c"/>
    <property type="match status" value="1"/>
</dbReference>
<dbReference type="SMART" id="SM00388">
    <property type="entry name" value="HisKA"/>
    <property type="match status" value="1"/>
</dbReference>
<sequence length="630" mass="72007">MEERTVPTPELLSAYETVPGMYLVLSDELIILTASDAYLKARGVNRDDIRGQFLFDVFPPDPSIPYALGFAGALQEVLSTGKAHQMPLLRQELPDPGNKTHIRPRYWDISHTPFLDEEGEVQYIVQHSFDVTDLVQAKKGVELREKELWASEKHLGFLLNAMPQQVWTATAEGVINYVNQICCFDFGKNPEELKALGWESFVHPEDLPGCLKAWKTALEAQMEYMVEFRLLMWDGQYRWFLGKAIPIMENGKLRLWMGTNTNIDLQKTNEQKKDEFLSIASHELKTPLTTMKAFNQLMKRTTDPDKLQGFIEKSAINISRLEKLINDLLDVTRINAGKMSYTMKEFDFGQMLQESVESVQYISPNHKLILNEKEKVLYIGDRFRIEQVLNNFLTNAVKYSPGGGKVLIKSEVKLNNIIVSVQDFGIGIASNDLQRLFERYYRVDNSALRFEGLGLGLFISSEILKGHQGSFWLESKPGEGSTFYFRLPLSASSTINPIAEKHLFYKDDSITISYNEEHHRLDVDWTGFQSFDSVQRGGMLLLKMLKENQCNKILNDNRNVLGTWSEASEWAGEVWFPMIEKAGLKYFAWIYSPSVFSQLSAKKSVDIAIGNVVTQFFTDISIAEDWLNNK</sequence>
<dbReference type="SMART" id="SM00091">
    <property type="entry name" value="PAS"/>
    <property type="match status" value="2"/>
</dbReference>
<dbReference type="SMART" id="SM00086">
    <property type="entry name" value="PAC"/>
    <property type="match status" value="1"/>
</dbReference>
<dbReference type="RefSeq" id="WP_073236217.1">
    <property type="nucleotide sequence ID" value="NZ_FQUQ01000006.1"/>
</dbReference>
<dbReference type="InterPro" id="IPR050736">
    <property type="entry name" value="Sensor_HK_Regulatory"/>
</dbReference>
<dbReference type="InterPro" id="IPR000014">
    <property type="entry name" value="PAS"/>
</dbReference>
<dbReference type="Gene3D" id="3.30.450.20">
    <property type="entry name" value="PAS domain"/>
    <property type="match status" value="2"/>
</dbReference>
<keyword evidence="7" id="KW-0472">Membrane</keyword>
<evidence type="ECO:0000256" key="6">
    <source>
        <dbReference type="ARBA" id="ARBA00023012"/>
    </source>
</evidence>
<keyword evidence="11" id="KW-1185">Reference proteome</keyword>
<dbReference type="CDD" id="cd00130">
    <property type="entry name" value="PAS"/>
    <property type="match status" value="1"/>
</dbReference>
<dbReference type="Pfam" id="PF08447">
    <property type="entry name" value="PAS_3"/>
    <property type="match status" value="1"/>
</dbReference>
<evidence type="ECO:0000256" key="4">
    <source>
        <dbReference type="ARBA" id="ARBA00022679"/>
    </source>
</evidence>
<dbReference type="InterPro" id="IPR001610">
    <property type="entry name" value="PAC"/>
</dbReference>
<name>A0A1M5L2Q7_9SPHI</name>
<dbReference type="EMBL" id="FQUQ01000006">
    <property type="protein sequence ID" value="SHG59271.1"/>
    <property type="molecule type" value="Genomic_DNA"/>
</dbReference>
<dbReference type="CDD" id="cd00082">
    <property type="entry name" value="HisKA"/>
    <property type="match status" value="1"/>
</dbReference>
<dbReference type="EC" id="2.7.13.3" evidence="2"/>
<evidence type="ECO:0000313" key="10">
    <source>
        <dbReference type="EMBL" id="SHG59271.1"/>
    </source>
</evidence>
<dbReference type="Gene3D" id="3.30.565.10">
    <property type="entry name" value="Histidine kinase-like ATPase, C-terminal domain"/>
    <property type="match status" value="1"/>
</dbReference>
<dbReference type="FunFam" id="3.30.450.20:FF:000099">
    <property type="entry name" value="Sensory box sensor histidine kinase"/>
    <property type="match status" value="1"/>
</dbReference>
<dbReference type="InterPro" id="IPR003661">
    <property type="entry name" value="HisK_dim/P_dom"/>
</dbReference>
<proteinExistence type="predicted"/>
<keyword evidence="5" id="KW-0418">Kinase</keyword>
<dbReference type="SUPFAM" id="SSF55785">
    <property type="entry name" value="PYP-like sensor domain (PAS domain)"/>
    <property type="match status" value="2"/>
</dbReference>
<evidence type="ECO:0000259" key="8">
    <source>
        <dbReference type="PROSITE" id="PS50109"/>
    </source>
</evidence>
<keyword evidence="6" id="KW-0902">Two-component regulatory system</keyword>
<dbReference type="STRING" id="288992.SAMN04488522_106186"/>
<dbReference type="Pfam" id="PF08448">
    <property type="entry name" value="PAS_4"/>
    <property type="match status" value="1"/>
</dbReference>
<feature type="domain" description="PAS" evidence="9">
    <location>
        <begin position="151"/>
        <end position="221"/>
    </location>
</feature>
<dbReference type="InterPro" id="IPR013655">
    <property type="entry name" value="PAS_fold_3"/>
</dbReference>
<dbReference type="PROSITE" id="PS50112">
    <property type="entry name" value="PAS"/>
    <property type="match status" value="1"/>
</dbReference>
<dbReference type="FunFam" id="1.10.287.130:FF:000001">
    <property type="entry name" value="Two-component sensor histidine kinase"/>
    <property type="match status" value="1"/>
</dbReference>
<comment type="catalytic activity">
    <reaction evidence="1">
        <text>ATP + protein L-histidine = ADP + protein N-phospho-L-histidine.</text>
        <dbReference type="EC" id="2.7.13.3"/>
    </reaction>
</comment>
<dbReference type="Pfam" id="PF00512">
    <property type="entry name" value="HisKA"/>
    <property type="match status" value="1"/>
</dbReference>
<dbReference type="InterPro" id="IPR036890">
    <property type="entry name" value="HATPase_C_sf"/>
</dbReference>
<dbReference type="InterPro" id="IPR035965">
    <property type="entry name" value="PAS-like_dom_sf"/>
</dbReference>
<reference evidence="11" key="1">
    <citation type="submission" date="2016-11" db="EMBL/GenBank/DDBJ databases">
        <authorList>
            <person name="Varghese N."/>
            <person name="Submissions S."/>
        </authorList>
    </citation>
    <scope>NUCLEOTIDE SEQUENCE [LARGE SCALE GENOMIC DNA]</scope>
    <source>
        <strain evidence="11">DSM 16990</strain>
    </source>
</reference>
<evidence type="ECO:0000313" key="11">
    <source>
        <dbReference type="Proteomes" id="UP000184287"/>
    </source>
</evidence>
<dbReference type="SUPFAM" id="SSF55874">
    <property type="entry name" value="ATPase domain of HSP90 chaperone/DNA topoisomerase II/histidine kinase"/>
    <property type="match status" value="1"/>
</dbReference>
<dbReference type="PANTHER" id="PTHR43711:SF31">
    <property type="entry name" value="HISTIDINE KINASE"/>
    <property type="match status" value="1"/>
</dbReference>
<evidence type="ECO:0000256" key="7">
    <source>
        <dbReference type="ARBA" id="ARBA00023136"/>
    </source>
</evidence>
<dbReference type="NCBIfam" id="TIGR00229">
    <property type="entry name" value="sensory_box"/>
    <property type="match status" value="1"/>
</dbReference>
<evidence type="ECO:0000256" key="5">
    <source>
        <dbReference type="ARBA" id="ARBA00022777"/>
    </source>
</evidence>
<accession>A0A1M5L2Q7</accession>
<keyword evidence="4" id="KW-0808">Transferase</keyword>
<dbReference type="InterPro" id="IPR003594">
    <property type="entry name" value="HATPase_dom"/>
</dbReference>